<feature type="transmembrane region" description="Helical" evidence="1">
    <location>
        <begin position="91"/>
        <end position="114"/>
    </location>
</feature>
<organism evidence="2 3">
    <name type="scientific">Neorickettsia findlayensis</name>
    <dbReference type="NCBI Taxonomy" id="2686014"/>
    <lineage>
        <taxon>Bacteria</taxon>
        <taxon>Pseudomonadati</taxon>
        <taxon>Pseudomonadota</taxon>
        <taxon>Alphaproteobacteria</taxon>
        <taxon>Rickettsiales</taxon>
        <taxon>Anaplasmataceae</taxon>
        <taxon>Neorickettsia</taxon>
    </lineage>
</organism>
<keyword evidence="1" id="KW-0472">Membrane</keyword>
<evidence type="ECO:0000256" key="1">
    <source>
        <dbReference type="SAM" id="Phobius"/>
    </source>
</evidence>
<reference evidence="2 3" key="1">
    <citation type="journal article" date="2020" name="MBio">
        <title>Erratum for Teymournejad et al., 'Isolation and Molecular Analysis of a Novel Neorickettsia Species That Causes Potomac Horse Fever'.</title>
        <authorList>
            <person name="Teymournejad O."/>
            <person name="Lin M."/>
            <person name="Bekebrede H."/>
            <person name="Kamr A."/>
            <person name="Toribio R.E."/>
            <person name="Arroyo L.G."/>
            <person name="Baird J.D."/>
            <person name="Rikihisa Y."/>
        </authorList>
    </citation>
    <scope>NUCLEOTIDE SEQUENCE [LARGE SCALE GENOMIC DNA]</scope>
    <source>
        <strain evidence="2 3">Fin17</strain>
    </source>
</reference>
<dbReference type="KEGG" id="nef:GP480_00300"/>
<keyword evidence="3" id="KW-1185">Reference proteome</keyword>
<dbReference type="RefSeq" id="WP_160094820.1">
    <property type="nucleotide sequence ID" value="NZ_CP047224.1"/>
</dbReference>
<feature type="transmembrane region" description="Helical" evidence="1">
    <location>
        <begin position="45"/>
        <end position="71"/>
    </location>
</feature>
<gene>
    <name evidence="2" type="ORF">GP480_00300</name>
</gene>
<keyword evidence="1" id="KW-1133">Transmembrane helix</keyword>
<dbReference type="AlphaFoldDB" id="A0A6P1G9F0"/>
<protein>
    <recommendedName>
        <fullName evidence="4">Transmembrane protein</fullName>
    </recommendedName>
</protein>
<feature type="transmembrane region" description="Helical" evidence="1">
    <location>
        <begin position="12"/>
        <end position="33"/>
    </location>
</feature>
<sequence length="194" mass="21352">MERDMQKHKRTAIVSLFFFLLSSVTILAVQMAIRIPWKPDWRITKSWWCFLYLSVPAIVWCGSLCGVISVLISDVHEKRATSDVADAIRKYLGISSLLLIAVLPLVLIPLGAVLDHKKNLSLTQTQVLAGIECALLGLFFLAFSSLVVICLLSGLSYKTNSFQINVRAPSTLGVEPAASPPAALTERAIDNRRS</sequence>
<evidence type="ECO:0000313" key="3">
    <source>
        <dbReference type="Proteomes" id="UP000464912"/>
    </source>
</evidence>
<dbReference type="Proteomes" id="UP000464912">
    <property type="component" value="Chromosome"/>
</dbReference>
<evidence type="ECO:0000313" key="2">
    <source>
        <dbReference type="EMBL" id="QHD64918.1"/>
    </source>
</evidence>
<reference evidence="2 3" key="2">
    <citation type="journal article" date="2020" name="MBio">
        <title>Isolation and Molecular Analysis of a Novel Neorickettsia Species That Causes Potomac Horse Fever.</title>
        <authorList>
            <person name="Teymournejad O."/>
            <person name="Lin M."/>
            <person name="Bekebrede H."/>
            <person name="Kamr A."/>
            <person name="Toribio R.E."/>
            <person name="Arroyo L.G."/>
            <person name="Baird J.D."/>
            <person name="Rikihisa Y."/>
        </authorList>
    </citation>
    <scope>NUCLEOTIDE SEQUENCE [LARGE SCALE GENOMIC DNA]</scope>
    <source>
        <strain evidence="2 3">Fin17</strain>
    </source>
</reference>
<accession>A0A6P1G9F0</accession>
<evidence type="ECO:0008006" key="4">
    <source>
        <dbReference type="Google" id="ProtNLM"/>
    </source>
</evidence>
<dbReference type="EMBL" id="CP047224">
    <property type="protein sequence ID" value="QHD64918.1"/>
    <property type="molecule type" value="Genomic_DNA"/>
</dbReference>
<feature type="transmembrane region" description="Helical" evidence="1">
    <location>
        <begin position="134"/>
        <end position="157"/>
    </location>
</feature>
<name>A0A6P1G9F0_9RICK</name>
<keyword evidence="1" id="KW-0812">Transmembrane</keyword>
<proteinExistence type="predicted"/>